<dbReference type="Proteomes" id="UP000500953">
    <property type="component" value="Chromosome"/>
</dbReference>
<dbReference type="PANTHER" id="PTHR43162">
    <property type="match status" value="1"/>
</dbReference>
<organism evidence="2 3">
    <name type="scientific">Nocardia terpenica</name>
    <dbReference type="NCBI Taxonomy" id="455432"/>
    <lineage>
        <taxon>Bacteria</taxon>
        <taxon>Bacillati</taxon>
        <taxon>Actinomycetota</taxon>
        <taxon>Actinomycetes</taxon>
        <taxon>Mycobacteriales</taxon>
        <taxon>Nocardiaceae</taxon>
        <taxon>Nocardia</taxon>
    </lineage>
</organism>
<protein>
    <recommendedName>
        <fullName evidence="4">NmrA-like domain-containing protein</fullName>
    </recommendedName>
</protein>
<dbReference type="Gene3D" id="3.40.50.720">
    <property type="entry name" value="NAD(P)-binding Rossmann-like Domain"/>
    <property type="match status" value="1"/>
</dbReference>
<dbReference type="SUPFAM" id="SSF51735">
    <property type="entry name" value="NAD(P)-binding Rossmann-fold domains"/>
    <property type="match status" value="1"/>
</dbReference>
<dbReference type="AlphaFoldDB" id="A0A6G9Z633"/>
<evidence type="ECO:0008006" key="4">
    <source>
        <dbReference type="Google" id="ProtNLM"/>
    </source>
</evidence>
<sequence>MRDHIPHRPSRAQAGHAPLLWRQPVQHVCELRPLQPGEISNGGGHECQYPTTSRSSSRDVTNPRRSRTRCGVSPVSPGTPTLELNVVQAALAVGVEHAVKCSVWGASTDASIARRRDHARIENVLATSGLGYTLLRPQAFMQNNMLLYAPAIKKTGRFGSSHGSGGVAMVDVRDIAAVAAKIAAAPFEQFVTDHRAAYR</sequence>
<evidence type="ECO:0000256" key="1">
    <source>
        <dbReference type="SAM" id="MobiDB-lite"/>
    </source>
</evidence>
<name>A0A6G9Z633_9NOCA</name>
<dbReference type="Gene3D" id="3.90.25.10">
    <property type="entry name" value="UDP-galactose 4-epimerase, domain 1"/>
    <property type="match status" value="1"/>
</dbReference>
<gene>
    <name evidence="2" type="ORF">F6W96_24170</name>
</gene>
<evidence type="ECO:0000313" key="2">
    <source>
        <dbReference type="EMBL" id="QIS20952.1"/>
    </source>
</evidence>
<dbReference type="PANTHER" id="PTHR43162:SF1">
    <property type="entry name" value="PRESTALK A DIFFERENTIATION PROTEIN A"/>
    <property type="match status" value="1"/>
</dbReference>
<feature type="region of interest" description="Disordered" evidence="1">
    <location>
        <begin position="34"/>
        <end position="77"/>
    </location>
</feature>
<reference evidence="2 3" key="1">
    <citation type="journal article" date="2019" name="ACS Chem. Biol.">
        <title>Identification and Mobilization of a Cryptic Antibiotic Biosynthesis Gene Locus from a Human-Pathogenic Nocardia Isolate.</title>
        <authorList>
            <person name="Herisse M."/>
            <person name="Ishida K."/>
            <person name="Porter J.L."/>
            <person name="Howden B."/>
            <person name="Hertweck C."/>
            <person name="Stinear T.P."/>
            <person name="Pidot S.J."/>
        </authorList>
    </citation>
    <scope>NUCLEOTIDE SEQUENCE [LARGE SCALE GENOMIC DNA]</scope>
    <source>
        <strain evidence="2 3">AUSMDU00012715</strain>
    </source>
</reference>
<dbReference type="InterPro" id="IPR051604">
    <property type="entry name" value="Ergot_Alk_Oxidoreductase"/>
</dbReference>
<dbReference type="EMBL" id="CP046173">
    <property type="protein sequence ID" value="QIS20952.1"/>
    <property type="molecule type" value="Genomic_DNA"/>
</dbReference>
<accession>A0A6G9Z633</accession>
<proteinExistence type="predicted"/>
<dbReference type="InterPro" id="IPR036291">
    <property type="entry name" value="NAD(P)-bd_dom_sf"/>
</dbReference>
<feature type="compositionally biased region" description="Polar residues" evidence="1">
    <location>
        <begin position="49"/>
        <end position="60"/>
    </location>
</feature>
<evidence type="ECO:0000313" key="3">
    <source>
        <dbReference type="Proteomes" id="UP000500953"/>
    </source>
</evidence>